<evidence type="ECO:0000313" key="12">
    <source>
        <dbReference type="EMBL" id="EFC45044.1"/>
    </source>
</evidence>
<evidence type="ECO:0000313" key="13">
    <source>
        <dbReference type="Proteomes" id="UP000006671"/>
    </source>
</evidence>
<evidence type="ECO:0000259" key="10">
    <source>
        <dbReference type="Pfam" id="PF03007"/>
    </source>
</evidence>
<comment type="catalytic activity">
    <reaction evidence="7">
        <text>an acyl-CoA + a 1,2-diacyl-sn-glycerol = a triacyl-sn-glycerol + CoA</text>
        <dbReference type="Rhea" id="RHEA:10868"/>
        <dbReference type="ChEBI" id="CHEBI:17815"/>
        <dbReference type="ChEBI" id="CHEBI:57287"/>
        <dbReference type="ChEBI" id="CHEBI:58342"/>
        <dbReference type="ChEBI" id="CHEBI:64615"/>
        <dbReference type="EC" id="2.3.1.20"/>
    </reaction>
</comment>
<keyword evidence="4" id="KW-0012">Acyltransferase</keyword>
<evidence type="ECO:0000256" key="3">
    <source>
        <dbReference type="ARBA" id="ARBA00022679"/>
    </source>
</evidence>
<name>D2VDR1_NAEGR</name>
<accession>D2VDR1</accession>
<dbReference type="Proteomes" id="UP000006671">
    <property type="component" value="Unassembled WGS sequence"/>
</dbReference>
<dbReference type="GO" id="GO:0005886">
    <property type="term" value="C:plasma membrane"/>
    <property type="evidence" value="ECO:0007669"/>
    <property type="project" value="TreeGrafter"/>
</dbReference>
<feature type="compositionally biased region" description="Polar residues" evidence="8">
    <location>
        <begin position="56"/>
        <end position="67"/>
    </location>
</feature>
<evidence type="ECO:0000256" key="1">
    <source>
        <dbReference type="ARBA" id="ARBA00004771"/>
    </source>
</evidence>
<dbReference type="OrthoDB" id="619536at2759"/>
<dbReference type="PANTHER" id="PTHR31650:SF1">
    <property type="entry name" value="WAX ESTER SYNTHASE_DIACYLGLYCEROL ACYLTRANSFERASE 4-RELATED"/>
    <property type="match status" value="1"/>
</dbReference>
<evidence type="ECO:0000256" key="6">
    <source>
        <dbReference type="ARBA" id="ARBA00047604"/>
    </source>
</evidence>
<organism evidence="13">
    <name type="scientific">Naegleria gruberi</name>
    <name type="common">Amoeba</name>
    <dbReference type="NCBI Taxonomy" id="5762"/>
    <lineage>
        <taxon>Eukaryota</taxon>
        <taxon>Discoba</taxon>
        <taxon>Heterolobosea</taxon>
        <taxon>Tetramitia</taxon>
        <taxon>Eutetramitia</taxon>
        <taxon>Vahlkampfiidae</taxon>
        <taxon>Naegleria</taxon>
    </lineage>
</organism>
<dbReference type="RefSeq" id="XP_002677788.1">
    <property type="nucleotide sequence ID" value="XM_002677742.1"/>
</dbReference>
<dbReference type="InterPro" id="IPR023213">
    <property type="entry name" value="CAT-like_dom_sf"/>
</dbReference>
<dbReference type="InterPro" id="IPR004255">
    <property type="entry name" value="O-acyltransferase_WSD1_N"/>
</dbReference>
<keyword evidence="9" id="KW-1133">Transmembrane helix</keyword>
<dbReference type="eggNOG" id="ENOG502QU8B">
    <property type="taxonomic scope" value="Eukaryota"/>
</dbReference>
<dbReference type="UniPathway" id="UPA00282"/>
<evidence type="ECO:0000256" key="7">
    <source>
        <dbReference type="ARBA" id="ARBA00048109"/>
    </source>
</evidence>
<gene>
    <name evidence="12" type="ORF">NAEGRDRAFT_57890</name>
</gene>
<dbReference type="GO" id="GO:0004144">
    <property type="term" value="F:diacylglycerol O-acyltransferase activity"/>
    <property type="evidence" value="ECO:0007669"/>
    <property type="project" value="UniProtKB-EC"/>
</dbReference>
<evidence type="ECO:0000256" key="8">
    <source>
        <dbReference type="SAM" id="MobiDB-lite"/>
    </source>
</evidence>
<feature type="region of interest" description="Disordered" evidence="8">
    <location>
        <begin position="1"/>
        <end position="83"/>
    </location>
</feature>
<dbReference type="AlphaFoldDB" id="D2VDR1"/>
<feature type="compositionally biased region" description="Basic and acidic residues" evidence="8">
    <location>
        <begin position="69"/>
        <end position="82"/>
    </location>
</feature>
<keyword evidence="3" id="KW-0808">Transferase</keyword>
<comment type="catalytic activity">
    <reaction evidence="6">
        <text>a long chain fatty alcohol + a fatty acyl-CoA = a long-chain alcohol wax ester + CoA</text>
        <dbReference type="Rhea" id="RHEA:38443"/>
        <dbReference type="ChEBI" id="CHEBI:17135"/>
        <dbReference type="ChEBI" id="CHEBI:57287"/>
        <dbReference type="ChEBI" id="CHEBI:77636"/>
        <dbReference type="ChEBI" id="CHEBI:235323"/>
        <dbReference type="EC" id="2.3.1.75"/>
    </reaction>
</comment>
<feature type="domain" description="O-acyltransferase WSD1 C-terminal" evidence="11">
    <location>
        <begin position="558"/>
        <end position="700"/>
    </location>
</feature>
<reference evidence="12 13" key="1">
    <citation type="journal article" date="2010" name="Cell">
        <title>The genome of Naegleria gruberi illuminates early eukaryotic versatility.</title>
        <authorList>
            <person name="Fritz-Laylin L.K."/>
            <person name="Prochnik S.E."/>
            <person name="Ginger M.L."/>
            <person name="Dacks J.B."/>
            <person name="Carpenter M.L."/>
            <person name="Field M.C."/>
            <person name="Kuo A."/>
            <person name="Paredez A."/>
            <person name="Chapman J."/>
            <person name="Pham J."/>
            <person name="Shu S."/>
            <person name="Neupane R."/>
            <person name="Cipriano M."/>
            <person name="Mancuso J."/>
            <person name="Tu H."/>
            <person name="Salamov A."/>
            <person name="Lindquist E."/>
            <person name="Shapiro H."/>
            <person name="Lucas S."/>
            <person name="Grigoriev I.V."/>
            <person name="Cande W.Z."/>
            <person name="Fulton C."/>
            <person name="Rokhsar D.S."/>
            <person name="Dawson S.C."/>
        </authorList>
    </citation>
    <scope>NUCLEOTIDE SEQUENCE [LARGE SCALE GENOMIC DNA]</scope>
    <source>
        <strain evidence="12 13">NEG-M</strain>
    </source>
</reference>
<comment type="pathway">
    <text evidence="2">Lipid metabolism.</text>
</comment>
<dbReference type="PANTHER" id="PTHR31650">
    <property type="entry name" value="O-ACYLTRANSFERASE (WSD1-LIKE) FAMILY PROTEIN"/>
    <property type="match status" value="1"/>
</dbReference>
<comment type="similarity">
    <text evidence="5">In the N-terminal section; belongs to the long-chain O-acyltransferase family.</text>
</comment>
<dbReference type="OMA" id="PEPFFTY"/>
<proteinExistence type="inferred from homology"/>
<feature type="compositionally biased region" description="Basic and acidic residues" evidence="8">
    <location>
        <begin position="133"/>
        <end position="142"/>
    </location>
</feature>
<keyword evidence="9" id="KW-0472">Membrane</keyword>
<keyword evidence="9" id="KW-0812">Transmembrane</keyword>
<comment type="pathway">
    <text evidence="1">Glycerolipid metabolism; triacylglycerol biosynthesis.</text>
</comment>
<dbReference type="GeneID" id="8853029"/>
<evidence type="ECO:0000259" key="11">
    <source>
        <dbReference type="Pfam" id="PF06974"/>
    </source>
</evidence>
<feature type="region of interest" description="Disordered" evidence="8">
    <location>
        <begin position="118"/>
        <end position="142"/>
    </location>
</feature>
<dbReference type="Gene3D" id="3.30.559.10">
    <property type="entry name" value="Chloramphenicol acetyltransferase-like domain"/>
    <property type="match status" value="1"/>
</dbReference>
<dbReference type="InParanoid" id="D2VDR1"/>
<dbReference type="STRING" id="5762.D2VDR1"/>
<feature type="domain" description="O-acyltransferase WSD1-like N-terminal" evidence="10">
    <location>
        <begin position="293"/>
        <end position="515"/>
    </location>
</feature>
<dbReference type="VEuPathDB" id="AmoebaDB:NAEGRDRAFT_57890"/>
<dbReference type="GO" id="GO:0047196">
    <property type="term" value="F:long-chain-alcohol O-fatty-acyltransferase activity"/>
    <property type="evidence" value="ECO:0007669"/>
    <property type="project" value="UniProtKB-EC"/>
</dbReference>
<protein>
    <submittedName>
        <fullName evidence="12">Uncharacterized protein</fullName>
    </submittedName>
</protein>
<evidence type="ECO:0000256" key="5">
    <source>
        <dbReference type="ARBA" id="ARBA00024360"/>
    </source>
</evidence>
<dbReference type="KEGG" id="ngr:NAEGRDRAFT_57890"/>
<keyword evidence="13" id="KW-1185">Reference proteome</keyword>
<dbReference type="SUPFAM" id="SSF52777">
    <property type="entry name" value="CoA-dependent acyltransferases"/>
    <property type="match status" value="1"/>
</dbReference>
<dbReference type="GO" id="GO:0019432">
    <property type="term" value="P:triglyceride biosynthetic process"/>
    <property type="evidence" value="ECO:0007669"/>
    <property type="project" value="UniProtKB-UniPathway"/>
</dbReference>
<dbReference type="InterPro" id="IPR045034">
    <property type="entry name" value="O-acyltransferase_WSD1-like"/>
</dbReference>
<sequence>MTKQKKKKNQTTPSSASKRKSQTLSLDEFLSPSGMNLMQEIDSATHHHHHHEDVAENSSTTIAMNGNNHKKEEEPSQSRNEETIVESAQSIEIVINGGEESKITNDEEHSMIDNQTTITQEPISEQSNFEQNPNKEESSNLNEKPIEENVIKEELVITTTQEITNNSTEEATLAEETNPEKENLLISSSIEMDSVSTAVVTATLVNHHQESPSQVEFKEPIKQRKEETKYIEERNAVAKRVLEKLSINTEIRKTSFKDLSHVTKMTLITQEPTNSNICCAFVTLESPISHEDLRSRLDKRVVQQYARFRSTVSNDYNTFCDQGSIDIEQHIRYMRVLKSGNREYSETEEHELVRELLGKLVCEPFDFSKPLWECIVIDNCPAMGYLLLFRIHHAIGDGSSLVMFFSQFCDQGEEHFKEELHERKGKLISKTIRSLEHVPVIGYIIRMIAFMWLLWGLLMVALKWISMIIRGGDKSLFKTKVSTEKQVSWTRAFDIADVKLVAKKICNNSTVNDIVLNSLSGALLRFTERRSNNESNMKVTLSVPVNIRLEEEEFNNLSNKFGFMLVPLNLKNLSRNPESRLLQIKKVMDKSKRLPEPFFTYQSCRLVNILQKSTVSTIYKFVSNWVSAVFTNIVGSSTQLTVENVKVSNLVVFAPSPASVGLSFAVSSHNGKLVLGVCADTLTANPQELVKDFENDLDQIISMAKSLDLH</sequence>
<dbReference type="InterPro" id="IPR009721">
    <property type="entry name" value="O-acyltransferase_WSD1_C"/>
</dbReference>
<evidence type="ECO:0000256" key="2">
    <source>
        <dbReference type="ARBA" id="ARBA00005189"/>
    </source>
</evidence>
<evidence type="ECO:0000256" key="4">
    <source>
        <dbReference type="ARBA" id="ARBA00023315"/>
    </source>
</evidence>
<feature type="compositionally biased region" description="Polar residues" evidence="8">
    <location>
        <begin position="118"/>
        <end position="132"/>
    </location>
</feature>
<dbReference type="Pfam" id="PF06974">
    <property type="entry name" value="WS_DGAT_C"/>
    <property type="match status" value="1"/>
</dbReference>
<dbReference type="EMBL" id="GG738865">
    <property type="protein sequence ID" value="EFC45044.1"/>
    <property type="molecule type" value="Genomic_DNA"/>
</dbReference>
<dbReference type="Pfam" id="PF03007">
    <property type="entry name" value="WS_DGAT_cat"/>
    <property type="match status" value="1"/>
</dbReference>
<evidence type="ECO:0000256" key="9">
    <source>
        <dbReference type="SAM" id="Phobius"/>
    </source>
</evidence>
<feature type="transmembrane region" description="Helical" evidence="9">
    <location>
        <begin position="443"/>
        <end position="465"/>
    </location>
</feature>